<feature type="transmembrane region" description="Helical" evidence="1">
    <location>
        <begin position="212"/>
        <end position="229"/>
    </location>
</feature>
<gene>
    <name evidence="2" type="primary">Cbn-sru-3</name>
    <name evidence="2" type="ORF">CAEBREN_06475</name>
</gene>
<keyword evidence="1" id="KW-0812">Transmembrane</keyword>
<dbReference type="AlphaFoldDB" id="G0PDA4"/>
<dbReference type="PANTHER" id="PTHR46045">
    <property type="entry name" value="SERPENTINE RECEPTOR, CLASS U-RELATED"/>
    <property type="match status" value="1"/>
</dbReference>
<evidence type="ECO:0000313" key="2">
    <source>
        <dbReference type="EMBL" id="EGT51651.1"/>
    </source>
</evidence>
<dbReference type="Proteomes" id="UP000008068">
    <property type="component" value="Unassembled WGS sequence"/>
</dbReference>
<evidence type="ECO:0000313" key="3">
    <source>
        <dbReference type="Proteomes" id="UP000008068"/>
    </source>
</evidence>
<name>G0PDA4_CAEBE</name>
<keyword evidence="3" id="KW-1185">Reference proteome</keyword>
<evidence type="ECO:0000256" key="1">
    <source>
        <dbReference type="SAM" id="Phobius"/>
    </source>
</evidence>
<dbReference type="Pfam" id="PF10322">
    <property type="entry name" value="7TM_GPCR_Sru"/>
    <property type="match status" value="2"/>
</dbReference>
<sequence>MVPSFIVICKIFNIYLKSSPKKPEYDVNRHVFLAISLSQFACFASFFFDYFMTRLPATGIFTSFCASIAPNHYLKVVLFLALYTNYLSLAFPILMPLIRLVVVLFPKSHKKLNSKLIRIIVPLICLYPICFTFYLIPALGVCKSYEYPYPFGAIWIYYTNSAFGLRNSYFHLGSIFFWMSISIVINAVLLFKVIKAKALINGGQSYKAEFSITLTTLAIIVFYVLNAVFVINQKFIYIAVPIFFIYPICFTFYFIPALGICKQSSFPYPFGAVTIYYTQSAFGVLYISFAGGNAYVAYGEVVRPFGNDLQTCVTTWLFYLTHPVFKKPSGGVGALFSSSSQKTNTKRTTN</sequence>
<dbReference type="PANTHER" id="PTHR46045:SF18">
    <property type="entry name" value="SERPENTINE RECEPTOR, CLASS U"/>
    <property type="match status" value="1"/>
</dbReference>
<reference evidence="3" key="1">
    <citation type="submission" date="2011-07" db="EMBL/GenBank/DDBJ databases">
        <authorList>
            <consortium name="Caenorhabditis brenneri Sequencing and Analysis Consortium"/>
            <person name="Wilson R.K."/>
        </authorList>
    </citation>
    <scope>NUCLEOTIDE SEQUENCE [LARGE SCALE GENOMIC DNA]</scope>
    <source>
        <strain evidence="3">PB2801</strain>
    </source>
</reference>
<dbReference type="OMA" id="WIYYTNS"/>
<protein>
    <submittedName>
        <fullName evidence="2">CBN-SRU-3 protein</fullName>
    </submittedName>
</protein>
<keyword evidence="1" id="KW-1133">Transmembrane helix</keyword>
<proteinExistence type="predicted"/>
<dbReference type="InParanoid" id="G0PDA4"/>
<feature type="transmembrane region" description="Helical" evidence="1">
    <location>
        <begin position="30"/>
        <end position="48"/>
    </location>
</feature>
<feature type="transmembrane region" description="Helical" evidence="1">
    <location>
        <begin position="86"/>
        <end position="105"/>
    </location>
</feature>
<accession>G0PDA4</accession>
<dbReference type="InterPro" id="IPR003839">
    <property type="entry name" value="7TM_GPCR_serpentine_rcpt_Sru"/>
</dbReference>
<feature type="transmembrane region" description="Helical" evidence="1">
    <location>
        <begin position="235"/>
        <end position="255"/>
    </location>
</feature>
<dbReference type="EMBL" id="GL380270">
    <property type="protein sequence ID" value="EGT51651.1"/>
    <property type="molecule type" value="Genomic_DNA"/>
</dbReference>
<dbReference type="OrthoDB" id="5821133at2759"/>
<organism evidence="3">
    <name type="scientific">Caenorhabditis brenneri</name>
    <name type="common">Nematode worm</name>
    <dbReference type="NCBI Taxonomy" id="135651"/>
    <lineage>
        <taxon>Eukaryota</taxon>
        <taxon>Metazoa</taxon>
        <taxon>Ecdysozoa</taxon>
        <taxon>Nematoda</taxon>
        <taxon>Chromadorea</taxon>
        <taxon>Rhabditida</taxon>
        <taxon>Rhabditina</taxon>
        <taxon>Rhabditomorpha</taxon>
        <taxon>Rhabditoidea</taxon>
        <taxon>Rhabditidae</taxon>
        <taxon>Peloderinae</taxon>
        <taxon>Caenorhabditis</taxon>
    </lineage>
</organism>
<feature type="transmembrane region" description="Helical" evidence="1">
    <location>
        <begin position="117"/>
        <end position="136"/>
    </location>
</feature>
<keyword evidence="1" id="KW-0472">Membrane</keyword>
<feature type="transmembrane region" description="Helical" evidence="1">
    <location>
        <begin position="169"/>
        <end position="191"/>
    </location>
</feature>
<dbReference type="HOGENOM" id="CLU_049496_1_0_1"/>